<name>A0A4R3KLC6_9BACI</name>
<dbReference type="InterPro" id="IPR019734">
    <property type="entry name" value="TPR_rpt"/>
</dbReference>
<evidence type="ECO:0000256" key="1">
    <source>
        <dbReference type="ARBA" id="ARBA00022737"/>
    </source>
</evidence>
<dbReference type="RefSeq" id="WP_132767014.1">
    <property type="nucleotide sequence ID" value="NZ_SMAB01000002.1"/>
</dbReference>
<proteinExistence type="predicted"/>
<feature type="repeat" description="TPR" evidence="3">
    <location>
        <begin position="4"/>
        <end position="37"/>
    </location>
</feature>
<dbReference type="EMBL" id="SMAB01000002">
    <property type="protein sequence ID" value="TCS84156.1"/>
    <property type="molecule type" value="Genomic_DNA"/>
</dbReference>
<evidence type="ECO:0000256" key="2">
    <source>
        <dbReference type="ARBA" id="ARBA00022803"/>
    </source>
</evidence>
<dbReference type="SMART" id="SM00028">
    <property type="entry name" value="TPR"/>
    <property type="match status" value="3"/>
</dbReference>
<keyword evidence="2 3" id="KW-0802">TPR repeat</keyword>
<comment type="caution">
    <text evidence="4">The sequence shown here is derived from an EMBL/GenBank/DDBJ whole genome shotgun (WGS) entry which is preliminary data.</text>
</comment>
<keyword evidence="5" id="KW-1185">Reference proteome</keyword>
<dbReference type="SUPFAM" id="SSF48452">
    <property type="entry name" value="TPR-like"/>
    <property type="match status" value="1"/>
</dbReference>
<dbReference type="InterPro" id="IPR011990">
    <property type="entry name" value="TPR-like_helical_dom_sf"/>
</dbReference>
<keyword evidence="1" id="KW-0677">Repeat</keyword>
<evidence type="ECO:0000313" key="4">
    <source>
        <dbReference type="EMBL" id="TCS84156.1"/>
    </source>
</evidence>
<evidence type="ECO:0000313" key="5">
    <source>
        <dbReference type="Proteomes" id="UP000295788"/>
    </source>
</evidence>
<protein>
    <submittedName>
        <fullName evidence="4">Tetratricopeptide repeat protein</fullName>
    </submittedName>
</protein>
<organism evidence="4 5">
    <name type="scientific">Tepidibacillus fermentans</name>
    <dbReference type="NCBI Taxonomy" id="1281767"/>
    <lineage>
        <taxon>Bacteria</taxon>
        <taxon>Bacillati</taxon>
        <taxon>Bacillota</taxon>
        <taxon>Bacilli</taxon>
        <taxon>Bacillales</taxon>
        <taxon>Bacillaceae</taxon>
        <taxon>Tepidibacillus</taxon>
    </lineage>
</organism>
<dbReference type="Proteomes" id="UP000295788">
    <property type="component" value="Unassembled WGS sequence"/>
</dbReference>
<dbReference type="PANTHER" id="PTHR44227:SF3">
    <property type="entry name" value="PROTEIN O-MANNOSYL-TRANSFERASE TMTC4"/>
    <property type="match status" value="1"/>
</dbReference>
<dbReference type="InterPro" id="IPR052346">
    <property type="entry name" value="O-mannosyl-transferase_TMTC"/>
</dbReference>
<dbReference type="OrthoDB" id="9769030at2"/>
<dbReference type="Pfam" id="PF13431">
    <property type="entry name" value="TPR_17"/>
    <property type="match status" value="1"/>
</dbReference>
<sequence>MSTGRSYIDAAYDAIFQNDFHKAIELFKQAIRCEPNNASYYYRLSITYDRSGFMKKAIETAKKASELEPENQNYRYHLQILQSKNLVLVAVDLMRRNIFTKETKGMLLQAKKLDPLNIDAYLLLGIFYGETNALELSLKEFNSIFFIQPYHLQAKQLKDYYLNLYQEGD</sequence>
<feature type="repeat" description="TPR" evidence="3">
    <location>
        <begin position="38"/>
        <end position="71"/>
    </location>
</feature>
<gene>
    <name evidence="4" type="ORF">EDD72_102200</name>
</gene>
<evidence type="ECO:0000256" key="3">
    <source>
        <dbReference type="PROSITE-ProRule" id="PRU00339"/>
    </source>
</evidence>
<dbReference type="Gene3D" id="1.25.40.10">
    <property type="entry name" value="Tetratricopeptide repeat domain"/>
    <property type="match status" value="1"/>
</dbReference>
<dbReference type="PROSITE" id="PS50005">
    <property type="entry name" value="TPR"/>
    <property type="match status" value="2"/>
</dbReference>
<reference evidence="4 5" key="1">
    <citation type="submission" date="2019-03" db="EMBL/GenBank/DDBJ databases">
        <title>Genomic Encyclopedia of Type Strains, Phase IV (KMG-IV): sequencing the most valuable type-strain genomes for metagenomic binning, comparative biology and taxonomic classification.</title>
        <authorList>
            <person name="Goeker M."/>
        </authorList>
    </citation>
    <scope>NUCLEOTIDE SEQUENCE [LARGE SCALE GENOMIC DNA]</scope>
    <source>
        <strain evidence="4 5">DSM 23802</strain>
    </source>
</reference>
<accession>A0A4R3KLC6</accession>
<dbReference type="PANTHER" id="PTHR44227">
    <property type="match status" value="1"/>
</dbReference>
<dbReference type="AlphaFoldDB" id="A0A4R3KLC6"/>